<proteinExistence type="predicted"/>
<keyword evidence="1" id="KW-1133">Transmembrane helix</keyword>
<reference evidence="2" key="1">
    <citation type="submission" date="2020-11" db="EMBL/GenBank/DDBJ databases">
        <title>Isolation and identification of active actinomycetes.</title>
        <authorList>
            <person name="Sun X."/>
        </authorList>
    </citation>
    <scope>NUCLEOTIDE SEQUENCE</scope>
    <source>
        <strain evidence="2">NEAU-A11</strain>
    </source>
</reference>
<sequence length="188" mass="20053">MFIILGPALILAAGFFTKGDGPDATGATLVSIGLGCWLIGLIGVYQQLRPRAPRYVAVALPMTVFGVIGGVAFSVQALHEVIFGISHERAIELLNAYLLPANVLYWLCGPLFPISLMLLGALLLKLRATPVPVALLIVLGGLLFPLSRITREEFLIHAADLVLLLPFLYLGLRTLRPAPDKPAPVPAG</sequence>
<protein>
    <submittedName>
        <fullName evidence="2">Uncharacterized protein</fullName>
    </submittedName>
</protein>
<feature type="transmembrane region" description="Helical" evidence="1">
    <location>
        <begin position="57"/>
        <end position="78"/>
    </location>
</feature>
<feature type="transmembrane region" description="Helical" evidence="1">
    <location>
        <begin position="154"/>
        <end position="172"/>
    </location>
</feature>
<dbReference type="AlphaFoldDB" id="A0A931C2Z0"/>
<feature type="transmembrane region" description="Helical" evidence="1">
    <location>
        <begin position="27"/>
        <end position="45"/>
    </location>
</feature>
<dbReference type="EMBL" id="JADQTO010000001">
    <property type="protein sequence ID" value="MBG0560151.1"/>
    <property type="molecule type" value="Genomic_DNA"/>
</dbReference>
<evidence type="ECO:0000256" key="1">
    <source>
        <dbReference type="SAM" id="Phobius"/>
    </source>
</evidence>
<feature type="transmembrane region" description="Helical" evidence="1">
    <location>
        <begin position="103"/>
        <end position="124"/>
    </location>
</feature>
<dbReference type="RefSeq" id="WP_196411959.1">
    <property type="nucleotide sequence ID" value="NZ_JADQTO010000001.1"/>
</dbReference>
<name>A0A931C2Z0_9ACTN</name>
<comment type="caution">
    <text evidence="2">The sequence shown here is derived from an EMBL/GenBank/DDBJ whole genome shotgun (WGS) entry which is preliminary data.</text>
</comment>
<gene>
    <name evidence="2" type="ORF">I4J89_01550</name>
</gene>
<accession>A0A931C2Z0</accession>
<keyword evidence="1" id="KW-0472">Membrane</keyword>
<dbReference type="Proteomes" id="UP000598146">
    <property type="component" value="Unassembled WGS sequence"/>
</dbReference>
<evidence type="ECO:0000313" key="3">
    <source>
        <dbReference type="Proteomes" id="UP000598146"/>
    </source>
</evidence>
<keyword evidence="1" id="KW-0812">Transmembrane</keyword>
<keyword evidence="3" id="KW-1185">Reference proteome</keyword>
<evidence type="ECO:0000313" key="2">
    <source>
        <dbReference type="EMBL" id="MBG0560151.1"/>
    </source>
</evidence>
<feature type="transmembrane region" description="Helical" evidence="1">
    <location>
        <begin position="131"/>
        <end position="148"/>
    </location>
</feature>
<organism evidence="2 3">
    <name type="scientific">Actinoplanes aureus</name>
    <dbReference type="NCBI Taxonomy" id="2792083"/>
    <lineage>
        <taxon>Bacteria</taxon>
        <taxon>Bacillati</taxon>
        <taxon>Actinomycetota</taxon>
        <taxon>Actinomycetes</taxon>
        <taxon>Micromonosporales</taxon>
        <taxon>Micromonosporaceae</taxon>
        <taxon>Actinoplanes</taxon>
    </lineage>
</organism>